<dbReference type="SUPFAM" id="SSF53335">
    <property type="entry name" value="S-adenosyl-L-methionine-dependent methyltransferases"/>
    <property type="match status" value="1"/>
</dbReference>
<gene>
    <name evidence="13" type="ORF">TRICI_003428</name>
</gene>
<comment type="caution">
    <text evidence="13">The sequence shown here is derived from an EMBL/GenBank/DDBJ whole genome shotgun (WGS) entry which is preliminary data.</text>
</comment>
<dbReference type="VEuPathDB" id="FungiDB:TRICI_003428"/>
<dbReference type="AlphaFoldDB" id="A0A642V343"/>
<comment type="function">
    <text evidence="12">Adenosyl-L-methionine (AdoMet)-dependent tRNA (uracil-O(2)-)-methyltransferase.</text>
</comment>
<dbReference type="PANTHER" id="PTHR21210:SF0">
    <property type="entry name" value="TRNA (URACIL-O(2)-)-METHYLTRANSFERASE-RELATED"/>
    <property type="match status" value="1"/>
</dbReference>
<keyword evidence="6 12" id="KW-0963">Cytoplasm</keyword>
<dbReference type="Gene3D" id="3.40.50.150">
    <property type="entry name" value="Vaccinia Virus protein VP39"/>
    <property type="match status" value="1"/>
</dbReference>
<evidence type="ECO:0000256" key="12">
    <source>
        <dbReference type="RuleBase" id="RU368004"/>
    </source>
</evidence>
<evidence type="ECO:0000256" key="9">
    <source>
        <dbReference type="ARBA" id="ARBA00022691"/>
    </source>
</evidence>
<accession>A0A642V343</accession>
<evidence type="ECO:0000256" key="11">
    <source>
        <dbReference type="ARBA" id="ARBA00047957"/>
    </source>
</evidence>
<dbReference type="OrthoDB" id="10047021at2759"/>
<keyword evidence="10 12" id="KW-0819">tRNA processing</keyword>
<organism evidence="13 14">
    <name type="scientific">Trichomonascus ciferrii</name>
    <dbReference type="NCBI Taxonomy" id="44093"/>
    <lineage>
        <taxon>Eukaryota</taxon>
        <taxon>Fungi</taxon>
        <taxon>Dikarya</taxon>
        <taxon>Ascomycota</taxon>
        <taxon>Saccharomycotina</taxon>
        <taxon>Dipodascomycetes</taxon>
        <taxon>Dipodascales</taxon>
        <taxon>Trichomonascaceae</taxon>
        <taxon>Trichomonascus</taxon>
        <taxon>Trichomonascus ciferrii complex</taxon>
    </lineage>
</organism>
<evidence type="ECO:0000256" key="10">
    <source>
        <dbReference type="ARBA" id="ARBA00022694"/>
    </source>
</evidence>
<evidence type="ECO:0000256" key="4">
    <source>
        <dbReference type="ARBA" id="ARBA00012795"/>
    </source>
</evidence>
<keyword evidence="7 12" id="KW-0489">Methyltransferase</keyword>
<keyword evidence="14" id="KW-1185">Reference proteome</keyword>
<dbReference type="EC" id="2.1.1.211" evidence="4 12"/>
<evidence type="ECO:0000256" key="1">
    <source>
        <dbReference type="ARBA" id="ARBA00002778"/>
    </source>
</evidence>
<comment type="catalytic activity">
    <reaction evidence="11 12">
        <text>uridine(44) in tRNA(Ser) + S-adenosyl-L-methionine = 2'-O-methyluridine(44) in tRNA(Ser) + S-adenosyl-L-homocysteine + H(+)</text>
        <dbReference type="Rhea" id="RHEA:43100"/>
        <dbReference type="Rhea" id="RHEA-COMP:10339"/>
        <dbReference type="Rhea" id="RHEA-COMP:10340"/>
        <dbReference type="ChEBI" id="CHEBI:15378"/>
        <dbReference type="ChEBI" id="CHEBI:57856"/>
        <dbReference type="ChEBI" id="CHEBI:59789"/>
        <dbReference type="ChEBI" id="CHEBI:65315"/>
        <dbReference type="ChEBI" id="CHEBI:74478"/>
        <dbReference type="EC" id="2.1.1.211"/>
    </reaction>
</comment>
<comment type="subcellular location">
    <subcellularLocation>
        <location evidence="2 12">Cytoplasm</location>
    </subcellularLocation>
</comment>
<dbReference type="Pfam" id="PF07757">
    <property type="entry name" value="AdoMet_MTase"/>
    <property type="match status" value="1"/>
</dbReference>
<reference evidence="13" key="1">
    <citation type="journal article" date="2019" name="G3 (Bethesda)">
        <title>Genome Assemblies of Two Rare Opportunistic Yeast Pathogens: Diutina rugosa (syn. Candida rugosa) and Trichomonascus ciferrii (syn. Candida ciferrii).</title>
        <authorList>
            <person name="Mixao V."/>
            <person name="Saus E."/>
            <person name="Hansen A.P."/>
            <person name="Lass-Florl C."/>
            <person name="Gabaldon T."/>
        </authorList>
    </citation>
    <scope>NUCLEOTIDE SEQUENCE</scope>
    <source>
        <strain evidence="13">CBS 4856</strain>
    </source>
</reference>
<keyword evidence="8 12" id="KW-0808">Transferase</keyword>
<protein>
    <recommendedName>
        <fullName evidence="5 12">tRNA (uracil-O(2)-)-methyltransferase</fullName>
        <ecNumber evidence="4 12">2.1.1.211</ecNumber>
    </recommendedName>
</protein>
<evidence type="ECO:0000313" key="14">
    <source>
        <dbReference type="Proteomes" id="UP000761534"/>
    </source>
</evidence>
<dbReference type="EMBL" id="SWFS01000252">
    <property type="protein sequence ID" value="KAA8912590.1"/>
    <property type="molecule type" value="Genomic_DNA"/>
</dbReference>
<dbReference type="InterPro" id="IPR029063">
    <property type="entry name" value="SAM-dependent_MTases_sf"/>
</dbReference>
<evidence type="ECO:0000256" key="6">
    <source>
        <dbReference type="ARBA" id="ARBA00022490"/>
    </source>
</evidence>
<dbReference type="InterPro" id="IPR011671">
    <property type="entry name" value="tRNA_uracil_MeTrfase"/>
</dbReference>
<evidence type="ECO:0000313" key="13">
    <source>
        <dbReference type="EMBL" id="KAA8912590.1"/>
    </source>
</evidence>
<evidence type="ECO:0000256" key="8">
    <source>
        <dbReference type="ARBA" id="ARBA00022679"/>
    </source>
</evidence>
<evidence type="ECO:0000256" key="7">
    <source>
        <dbReference type="ARBA" id="ARBA00022603"/>
    </source>
</evidence>
<evidence type="ECO:0000256" key="5">
    <source>
        <dbReference type="ARBA" id="ARBA00017788"/>
    </source>
</evidence>
<dbReference type="GO" id="GO:0141101">
    <property type="term" value="F:tRNA(Ser) (uridine(44)-2'-O-)-methyltransferase activity"/>
    <property type="evidence" value="ECO:0007669"/>
    <property type="project" value="UniProtKB-EC"/>
</dbReference>
<comment type="similarity">
    <text evidence="3 12">Belongs to the TRM44 family.</text>
</comment>
<comment type="function">
    <text evidence="1">Probable adenosyl-L-methionine (AdoMet)-dependent tRNA (uracil-O(2)-)-methyltransferase.</text>
</comment>
<sequence length="487" mass="55171">MGASFEVRDIRGEESVLGPKWSAIYSGGVKFESEHFLTAMMNIIRQPNVNSTVIMRADILREERLDRDTGEFVLVSEDNSDIDHTSMPLSHRLDDVTPRRIDTTLDLPLTACIVRRIIPRNPRRDPVVIQTCLVYSSDEMTVVAYVPHISAPENCPYYLPPAKAVAVIYRAHEISVHYIPFDEEPGQMTQVETTERPIRIALRLLQTANKHSQGVMDGYQKRVYHDVVVDKVSFQDRYIVLKQKYAQELTANWVESTDPKKHVFEDLAIAAFLVELWKQMYDSKDSFTFLDLGCGNGLLVHILLLEGYRGIGVDARARKSWKTYPQACQDNLKEQVVIPKELIDSENQDLLEDPMVNTLDLSPNTFIIGNHSDELTLWVPLIGCPFMVIPCCSHALSGAKHRFPAKCPENKSTYASLVDHVQDISTDAGWKVEKERLRIPSTRNAALIGRFRQEPRLSVPEILAKEGGAEGWIQRAKALRGKSPRSH</sequence>
<evidence type="ECO:0000256" key="3">
    <source>
        <dbReference type="ARBA" id="ARBA00009056"/>
    </source>
</evidence>
<dbReference type="PANTHER" id="PTHR21210">
    <property type="entry name" value="TRNA (URACIL-O(2)-)-METHYLTRANSFERASE-RELATED"/>
    <property type="match status" value="1"/>
</dbReference>
<dbReference type="GO" id="GO:0030488">
    <property type="term" value="P:tRNA methylation"/>
    <property type="evidence" value="ECO:0007669"/>
    <property type="project" value="UniProtKB-UniRule"/>
</dbReference>
<dbReference type="Proteomes" id="UP000761534">
    <property type="component" value="Unassembled WGS sequence"/>
</dbReference>
<evidence type="ECO:0000256" key="2">
    <source>
        <dbReference type="ARBA" id="ARBA00004496"/>
    </source>
</evidence>
<name>A0A642V343_9ASCO</name>
<proteinExistence type="inferred from homology"/>
<keyword evidence="9 12" id="KW-0949">S-adenosyl-L-methionine</keyword>
<dbReference type="GO" id="GO:0005737">
    <property type="term" value="C:cytoplasm"/>
    <property type="evidence" value="ECO:0007669"/>
    <property type="project" value="UniProtKB-SubCell"/>
</dbReference>